<accession>A0ABZ2JZR1</accession>
<dbReference type="InterPro" id="IPR009959">
    <property type="entry name" value="Cyclase_SnoaL-like"/>
</dbReference>
<feature type="compositionally biased region" description="Polar residues" evidence="4">
    <location>
        <begin position="147"/>
        <end position="158"/>
    </location>
</feature>
<dbReference type="Pfam" id="PF07366">
    <property type="entry name" value="SnoaL"/>
    <property type="match status" value="1"/>
</dbReference>
<evidence type="ECO:0000259" key="5">
    <source>
        <dbReference type="PROSITE" id="PS01124"/>
    </source>
</evidence>
<keyword evidence="3" id="KW-0804">Transcription</keyword>
<evidence type="ECO:0000256" key="2">
    <source>
        <dbReference type="ARBA" id="ARBA00023125"/>
    </source>
</evidence>
<dbReference type="Pfam" id="PF12833">
    <property type="entry name" value="HTH_18"/>
    <property type="match status" value="1"/>
</dbReference>
<feature type="region of interest" description="Disordered" evidence="4">
    <location>
        <begin position="133"/>
        <end position="160"/>
    </location>
</feature>
<dbReference type="InterPro" id="IPR009057">
    <property type="entry name" value="Homeodomain-like_sf"/>
</dbReference>
<name>A0ABZ2JZR1_9BACT</name>
<dbReference type="Gene3D" id="1.10.10.60">
    <property type="entry name" value="Homeodomain-like"/>
    <property type="match status" value="1"/>
</dbReference>
<evidence type="ECO:0000256" key="3">
    <source>
        <dbReference type="ARBA" id="ARBA00023163"/>
    </source>
</evidence>
<proteinExistence type="predicted"/>
<protein>
    <submittedName>
        <fullName evidence="6">Ester cyclase</fullName>
    </submittedName>
</protein>
<dbReference type="PROSITE" id="PS01124">
    <property type="entry name" value="HTH_ARAC_FAMILY_2"/>
    <property type="match status" value="1"/>
</dbReference>
<feature type="domain" description="HTH araC/xylS-type" evidence="5">
    <location>
        <begin position="165"/>
        <end position="263"/>
    </location>
</feature>
<evidence type="ECO:0000256" key="1">
    <source>
        <dbReference type="ARBA" id="ARBA00023015"/>
    </source>
</evidence>
<dbReference type="SUPFAM" id="SSF54427">
    <property type="entry name" value="NTF2-like"/>
    <property type="match status" value="1"/>
</dbReference>
<evidence type="ECO:0000313" key="6">
    <source>
        <dbReference type="EMBL" id="WXA91294.1"/>
    </source>
</evidence>
<dbReference type="SUPFAM" id="SSF46689">
    <property type="entry name" value="Homeodomain-like"/>
    <property type="match status" value="1"/>
</dbReference>
<evidence type="ECO:0000256" key="4">
    <source>
        <dbReference type="SAM" id="MobiDB-lite"/>
    </source>
</evidence>
<dbReference type="EMBL" id="CP089982">
    <property type="protein sequence ID" value="WXA91294.1"/>
    <property type="molecule type" value="Genomic_DNA"/>
</dbReference>
<sequence>MSRELHSGLIGRYFEEVWNQGRVAVLDDLLHPDYVNHIPAMAGHPKGIAGLKRIVALLHADSSALHVQVGDEIHDGDRAAVRCIHRGKVDGIFFGVAPSARRLEVEQVHILRFRDGRILEHWWPIALATDDGVKECSPDSEPLSRQGPPSSVGPNSSEPPYDLTKLLRQYLRGAFQSGTPEMRAAARQMGIGSRTLQRRLNQAGTTFSQEVDAARRELACQYVLEPDRPFREIAVRLGFVDIGSFFRAFRRWTQTSPRQFRLRSVPPVASPEEGVGVGG</sequence>
<dbReference type="Proteomes" id="UP001379533">
    <property type="component" value="Chromosome"/>
</dbReference>
<keyword evidence="7" id="KW-1185">Reference proteome</keyword>
<gene>
    <name evidence="6" type="ORF">LZC95_33165</name>
</gene>
<dbReference type="SMART" id="SM00342">
    <property type="entry name" value="HTH_ARAC"/>
    <property type="match status" value="1"/>
</dbReference>
<dbReference type="PANTHER" id="PTHR47894:SF1">
    <property type="entry name" value="HTH-TYPE TRANSCRIPTIONAL REGULATOR VQSM"/>
    <property type="match status" value="1"/>
</dbReference>
<organism evidence="6 7">
    <name type="scientific">Pendulispora brunnea</name>
    <dbReference type="NCBI Taxonomy" id="2905690"/>
    <lineage>
        <taxon>Bacteria</taxon>
        <taxon>Pseudomonadati</taxon>
        <taxon>Myxococcota</taxon>
        <taxon>Myxococcia</taxon>
        <taxon>Myxococcales</taxon>
        <taxon>Sorangiineae</taxon>
        <taxon>Pendulisporaceae</taxon>
        <taxon>Pendulispora</taxon>
    </lineage>
</organism>
<evidence type="ECO:0000313" key="7">
    <source>
        <dbReference type="Proteomes" id="UP001379533"/>
    </source>
</evidence>
<reference evidence="6 7" key="1">
    <citation type="submission" date="2021-12" db="EMBL/GenBank/DDBJ databases">
        <title>Discovery of the Pendulisporaceae a myxobacterial family with distinct sporulation behavior and unique specialized metabolism.</title>
        <authorList>
            <person name="Garcia R."/>
            <person name="Popoff A."/>
            <person name="Bader C.D."/>
            <person name="Loehr J."/>
            <person name="Walesch S."/>
            <person name="Walt C."/>
            <person name="Boldt J."/>
            <person name="Bunk B."/>
            <person name="Haeckl F.J.F.P.J."/>
            <person name="Gunesch A.P."/>
            <person name="Birkelbach J."/>
            <person name="Nuebel U."/>
            <person name="Pietschmann T."/>
            <person name="Bach T."/>
            <person name="Mueller R."/>
        </authorList>
    </citation>
    <scope>NUCLEOTIDE SEQUENCE [LARGE SCALE GENOMIC DNA]</scope>
    <source>
        <strain evidence="6 7">MSr12523</strain>
    </source>
</reference>
<dbReference type="Gene3D" id="3.10.450.50">
    <property type="match status" value="1"/>
</dbReference>
<dbReference type="PANTHER" id="PTHR47894">
    <property type="entry name" value="HTH-TYPE TRANSCRIPTIONAL REGULATOR GADX"/>
    <property type="match status" value="1"/>
</dbReference>
<keyword evidence="2" id="KW-0238">DNA-binding</keyword>
<dbReference type="RefSeq" id="WP_394841913.1">
    <property type="nucleotide sequence ID" value="NZ_CP089982.1"/>
</dbReference>
<dbReference type="InterPro" id="IPR018060">
    <property type="entry name" value="HTH_AraC"/>
</dbReference>
<dbReference type="InterPro" id="IPR032710">
    <property type="entry name" value="NTF2-like_dom_sf"/>
</dbReference>
<keyword evidence="1" id="KW-0805">Transcription regulation</keyword>